<reference evidence="3" key="1">
    <citation type="journal article" date="2019" name="Int. J. Syst. Evol. Microbiol.">
        <title>The Global Catalogue of Microorganisms (GCM) 10K type strain sequencing project: providing services to taxonomists for standard genome sequencing and annotation.</title>
        <authorList>
            <consortium name="The Broad Institute Genomics Platform"/>
            <consortium name="The Broad Institute Genome Sequencing Center for Infectious Disease"/>
            <person name="Wu L."/>
            <person name="Ma J."/>
        </authorList>
    </citation>
    <scope>NUCLEOTIDE SEQUENCE [LARGE SCALE GENOMIC DNA]</scope>
    <source>
        <strain evidence="3">KCTC 52607</strain>
    </source>
</reference>
<evidence type="ECO:0000313" key="2">
    <source>
        <dbReference type="EMBL" id="MFC3098831.1"/>
    </source>
</evidence>
<keyword evidence="1" id="KW-1133">Transmembrane helix</keyword>
<feature type="transmembrane region" description="Helical" evidence="1">
    <location>
        <begin position="21"/>
        <end position="41"/>
    </location>
</feature>
<sequence length="100" mass="11431">MGSRGFRRSRTYYGLGDVRASRYFALYAAQIGWLALGWYLYHHALWPSACTPANLLAAYKCSLQLPESGNWPEAALFSWLWSTPMLLALEISRRMNKGVR</sequence>
<comment type="caution">
    <text evidence="2">The sequence shown here is derived from an EMBL/GenBank/DDBJ whole genome shotgun (WGS) entry which is preliminary data.</text>
</comment>
<organism evidence="2 3">
    <name type="scientific">Alteraurantiacibacter palmitatis</name>
    <dbReference type="NCBI Taxonomy" id="2054628"/>
    <lineage>
        <taxon>Bacteria</taxon>
        <taxon>Pseudomonadati</taxon>
        <taxon>Pseudomonadota</taxon>
        <taxon>Alphaproteobacteria</taxon>
        <taxon>Sphingomonadales</taxon>
        <taxon>Erythrobacteraceae</taxon>
        <taxon>Alteraurantiacibacter</taxon>
    </lineage>
</organism>
<gene>
    <name evidence="2" type="ORF">ACFODU_13625</name>
</gene>
<feature type="transmembrane region" description="Helical" evidence="1">
    <location>
        <begin position="74"/>
        <end position="91"/>
    </location>
</feature>
<accession>A0ABV7EAH4</accession>
<evidence type="ECO:0000313" key="3">
    <source>
        <dbReference type="Proteomes" id="UP001595456"/>
    </source>
</evidence>
<keyword evidence="1" id="KW-0812">Transmembrane</keyword>
<dbReference type="Proteomes" id="UP001595456">
    <property type="component" value="Unassembled WGS sequence"/>
</dbReference>
<name>A0ABV7EAH4_9SPHN</name>
<dbReference type="RefSeq" id="WP_336927602.1">
    <property type="nucleotide sequence ID" value="NZ_JBANRO010000017.1"/>
</dbReference>
<protein>
    <submittedName>
        <fullName evidence="2">Uncharacterized protein</fullName>
    </submittedName>
</protein>
<dbReference type="EMBL" id="JBHRST010000021">
    <property type="protein sequence ID" value="MFC3098831.1"/>
    <property type="molecule type" value="Genomic_DNA"/>
</dbReference>
<keyword evidence="1" id="KW-0472">Membrane</keyword>
<keyword evidence="3" id="KW-1185">Reference proteome</keyword>
<evidence type="ECO:0000256" key="1">
    <source>
        <dbReference type="SAM" id="Phobius"/>
    </source>
</evidence>
<proteinExistence type="predicted"/>